<keyword evidence="6 9" id="KW-1133">Transmembrane helix</keyword>
<feature type="transmembrane region" description="Helical" evidence="9">
    <location>
        <begin position="571"/>
        <end position="593"/>
    </location>
</feature>
<evidence type="ECO:0000256" key="6">
    <source>
        <dbReference type="ARBA" id="ARBA00022989"/>
    </source>
</evidence>
<evidence type="ECO:0000256" key="7">
    <source>
        <dbReference type="ARBA" id="ARBA00023136"/>
    </source>
</evidence>
<dbReference type="InterPro" id="IPR004268">
    <property type="entry name" value="MurJ"/>
</dbReference>
<dbReference type="GO" id="GO:0005886">
    <property type="term" value="C:plasma membrane"/>
    <property type="evidence" value="ECO:0007669"/>
    <property type="project" value="UniProtKB-SubCell"/>
</dbReference>
<organism evidence="10 11">
    <name type="scientific">Brooklawnia propionicigenes</name>
    <dbReference type="NCBI Taxonomy" id="3041175"/>
    <lineage>
        <taxon>Bacteria</taxon>
        <taxon>Bacillati</taxon>
        <taxon>Actinomycetota</taxon>
        <taxon>Actinomycetes</taxon>
        <taxon>Propionibacteriales</taxon>
        <taxon>Propionibacteriaceae</taxon>
        <taxon>Brooklawnia</taxon>
    </lineage>
</organism>
<dbReference type="PANTHER" id="PTHR47019:SF1">
    <property type="entry name" value="LIPID II FLIPPASE MURJ"/>
    <property type="match status" value="1"/>
</dbReference>
<evidence type="ECO:0000256" key="8">
    <source>
        <dbReference type="SAM" id="MobiDB-lite"/>
    </source>
</evidence>
<dbReference type="EMBL" id="AP028056">
    <property type="protein sequence ID" value="BEH01643.1"/>
    <property type="molecule type" value="Genomic_DNA"/>
</dbReference>
<feature type="transmembrane region" description="Helical" evidence="9">
    <location>
        <begin position="229"/>
        <end position="252"/>
    </location>
</feature>
<evidence type="ECO:0000256" key="2">
    <source>
        <dbReference type="ARBA" id="ARBA00022475"/>
    </source>
</evidence>
<evidence type="ECO:0008006" key="12">
    <source>
        <dbReference type="Google" id="ProtNLM"/>
    </source>
</evidence>
<dbReference type="GO" id="GO:0009252">
    <property type="term" value="P:peptidoglycan biosynthetic process"/>
    <property type="evidence" value="ECO:0007669"/>
    <property type="project" value="UniProtKB-KW"/>
</dbReference>
<feature type="compositionally biased region" description="Basic and acidic residues" evidence="8">
    <location>
        <begin position="74"/>
        <end position="86"/>
    </location>
</feature>
<feature type="transmembrane region" description="Helical" evidence="9">
    <location>
        <begin position="440"/>
        <end position="466"/>
    </location>
</feature>
<name>A0AAN0KF79_9ACTN</name>
<feature type="compositionally biased region" description="Basic and acidic residues" evidence="8">
    <location>
        <begin position="1"/>
        <end position="13"/>
    </location>
</feature>
<dbReference type="PRINTS" id="PR01806">
    <property type="entry name" value="VIRFACTRMVIN"/>
</dbReference>
<keyword evidence="7 9" id="KW-0472">Membrane</keyword>
<feature type="transmembrane region" description="Helical" evidence="9">
    <location>
        <begin position="344"/>
        <end position="366"/>
    </location>
</feature>
<dbReference type="GO" id="GO:0034204">
    <property type="term" value="P:lipid translocation"/>
    <property type="evidence" value="ECO:0007669"/>
    <property type="project" value="TreeGrafter"/>
</dbReference>
<dbReference type="KEGG" id="broo:brsh051_09240"/>
<gene>
    <name evidence="10" type="ORF">brsh051_09240</name>
</gene>
<keyword evidence="3 9" id="KW-0812">Transmembrane</keyword>
<keyword evidence="5" id="KW-0573">Peptidoglycan synthesis</keyword>
<feature type="region of interest" description="Disordered" evidence="8">
    <location>
        <begin position="1"/>
        <end position="45"/>
    </location>
</feature>
<dbReference type="Pfam" id="PF03023">
    <property type="entry name" value="MurJ"/>
    <property type="match status" value="1"/>
</dbReference>
<reference evidence="10" key="1">
    <citation type="journal article" date="2024" name="Int. J. Syst. Evol. Microbiol.">
        <title>Brooklawnia propionicigenes sp. nov., a facultatively anaerobic, propionate-producing bacterium isolated from a methanogenic reactor treating waste from cattle farms.</title>
        <authorList>
            <person name="Akita Y."/>
            <person name="Ueki A."/>
            <person name="Tonouchi A."/>
            <person name="Sugawara Y."/>
            <person name="Honma S."/>
            <person name="Kaku N."/>
            <person name="Ueki K."/>
        </authorList>
    </citation>
    <scope>NUCLEOTIDE SEQUENCE</scope>
    <source>
        <strain evidence="10">SH051</strain>
    </source>
</reference>
<evidence type="ECO:0000256" key="5">
    <source>
        <dbReference type="ARBA" id="ARBA00022984"/>
    </source>
</evidence>
<feature type="transmembrane region" description="Helical" evidence="9">
    <location>
        <begin position="537"/>
        <end position="559"/>
    </location>
</feature>
<evidence type="ECO:0000313" key="11">
    <source>
        <dbReference type="Proteomes" id="UP001431656"/>
    </source>
</evidence>
<accession>A0AAN0KF79</accession>
<feature type="transmembrane region" description="Helical" evidence="9">
    <location>
        <begin position="157"/>
        <end position="175"/>
    </location>
</feature>
<sequence length="660" mass="71044">MTQAGEPREEPARRAQSPDPGSSAAPKRAADAYEPEQLSFQRFDDPEAFIETRIIPRIVWDSEFDPSAPAARKQQAEEPGPDRLDRAVPATRAPDDSAESLVDAIDEADRKNLGRNSLLMASGTLVSRVLGMVNASLQTAVLGTLVAGSAFKAANTLPNFILVLLSAGILNAILIPQITKAMKRPDGGQDFVDRLVTATFVLIAAVALVCTAGAGLLMRAFTSLSGSGLQLAIAFAFICMPQVLFYGIFAVLGNILNARGRFGAYGWAPVANNVVAIAGLIVFLSMWGRQDDASAWTPEMIWVLAGSATLGIAVQAAILIPPLYRSGFRWRPRWGLRGHGFGQLGRFAGLTFLALVIAQGGGLLIMKVATYLADTAHARGIEVGSYMHYQNALNLFQMPYSLIAVSLLTALFPQLARAWQRRDDPQIGLSDMRELVRRGLTFPALGIIPASALFIALAVPAVRVVYFSLDADQARATALPLMVMSASMLGYTIVTLQQQYCFATEQGKTNLWMQCLLTFLQVGFALLAYLVPLEYGLLVICLGMFVGNTTLALVFVLYTRRQIGDMGLGSILGMYLRLGAASGLAGLAAWGAYRGILALMPIPEAEMSAGTIWVWQLGGGVIGGLSFLVVLLLATRLLRVQEFFDLLNPVLRKLHLPQVG</sequence>
<dbReference type="Proteomes" id="UP001431656">
    <property type="component" value="Chromosome"/>
</dbReference>
<keyword evidence="2" id="KW-1003">Cell membrane</keyword>
<dbReference type="GO" id="GO:0008360">
    <property type="term" value="P:regulation of cell shape"/>
    <property type="evidence" value="ECO:0007669"/>
    <property type="project" value="UniProtKB-KW"/>
</dbReference>
<dbReference type="InterPro" id="IPR051050">
    <property type="entry name" value="Lipid_II_flippase_MurJ/MviN"/>
</dbReference>
<dbReference type="RefSeq" id="WP_286267985.1">
    <property type="nucleotide sequence ID" value="NZ_AP028056.1"/>
</dbReference>
<feature type="transmembrane region" description="Helical" evidence="9">
    <location>
        <begin position="400"/>
        <end position="419"/>
    </location>
</feature>
<feature type="region of interest" description="Disordered" evidence="8">
    <location>
        <begin position="66"/>
        <end position="99"/>
    </location>
</feature>
<feature type="transmembrane region" description="Helical" evidence="9">
    <location>
        <begin position="300"/>
        <end position="324"/>
    </location>
</feature>
<dbReference type="GO" id="GO:0015648">
    <property type="term" value="F:lipid-linked peptidoglycan transporter activity"/>
    <property type="evidence" value="ECO:0007669"/>
    <property type="project" value="TreeGrafter"/>
</dbReference>
<comment type="subcellular location">
    <subcellularLocation>
        <location evidence="1">Cell membrane</location>
        <topology evidence="1">Multi-pass membrane protein</topology>
    </subcellularLocation>
</comment>
<feature type="transmembrane region" description="Helical" evidence="9">
    <location>
        <begin position="195"/>
        <end position="217"/>
    </location>
</feature>
<protein>
    <recommendedName>
        <fullName evidence="12">Murein biosynthesis integral membrane protein MurJ</fullName>
    </recommendedName>
</protein>
<dbReference type="PANTHER" id="PTHR47019">
    <property type="entry name" value="LIPID II FLIPPASE MURJ"/>
    <property type="match status" value="1"/>
</dbReference>
<evidence type="ECO:0000256" key="9">
    <source>
        <dbReference type="SAM" id="Phobius"/>
    </source>
</evidence>
<proteinExistence type="predicted"/>
<feature type="transmembrane region" description="Helical" evidence="9">
    <location>
        <begin position="264"/>
        <end position="288"/>
    </location>
</feature>
<feature type="transmembrane region" description="Helical" evidence="9">
    <location>
        <begin position="478"/>
        <end position="497"/>
    </location>
</feature>
<evidence type="ECO:0000256" key="1">
    <source>
        <dbReference type="ARBA" id="ARBA00004651"/>
    </source>
</evidence>
<evidence type="ECO:0000313" key="10">
    <source>
        <dbReference type="EMBL" id="BEH01643.1"/>
    </source>
</evidence>
<dbReference type="CDD" id="cd13123">
    <property type="entry name" value="MATE_MurJ_like"/>
    <property type="match status" value="1"/>
</dbReference>
<evidence type="ECO:0000256" key="3">
    <source>
        <dbReference type="ARBA" id="ARBA00022692"/>
    </source>
</evidence>
<feature type="transmembrane region" description="Helical" evidence="9">
    <location>
        <begin position="613"/>
        <end position="634"/>
    </location>
</feature>
<feature type="transmembrane region" description="Helical" evidence="9">
    <location>
        <begin position="509"/>
        <end position="531"/>
    </location>
</feature>
<keyword evidence="11" id="KW-1185">Reference proteome</keyword>
<keyword evidence="4" id="KW-0133">Cell shape</keyword>
<dbReference type="AlphaFoldDB" id="A0AAN0KF79"/>
<evidence type="ECO:0000256" key="4">
    <source>
        <dbReference type="ARBA" id="ARBA00022960"/>
    </source>
</evidence>